<keyword evidence="10" id="KW-0812">Transmembrane</keyword>
<dbReference type="InterPro" id="IPR000602">
    <property type="entry name" value="Glyco_hydro_38_N"/>
</dbReference>
<gene>
    <name evidence="24" type="ORF">GIB67_018883</name>
</gene>
<dbReference type="InterPro" id="IPR011682">
    <property type="entry name" value="Glyco_hydro_38_C"/>
</dbReference>
<organism evidence="24 25">
    <name type="scientific">Kingdonia uniflora</name>
    <dbReference type="NCBI Taxonomy" id="39325"/>
    <lineage>
        <taxon>Eukaryota</taxon>
        <taxon>Viridiplantae</taxon>
        <taxon>Streptophyta</taxon>
        <taxon>Embryophyta</taxon>
        <taxon>Tracheophyta</taxon>
        <taxon>Spermatophyta</taxon>
        <taxon>Magnoliopsida</taxon>
        <taxon>Ranunculales</taxon>
        <taxon>Circaeasteraceae</taxon>
        <taxon>Kingdonia</taxon>
    </lineage>
</organism>
<dbReference type="Gene3D" id="2.60.40.1360">
    <property type="match status" value="1"/>
</dbReference>
<sequence length="1434" mass="161411">MDTTTTIAAVYVLLVIFTSTICADSKYIVYNTSERIVADKLNVHLVPHTHDDVGWLKTVDQYYVGSNNSIQGACVQNVLDSVVEALLADKNRKFIYVEMASIFSSSFNICFAVFLSNHFLSSQNVYGFTCRRFSSVGGMTKANGGMCMHDEAAPHYIDMIDQTTLGHRFIKREFGQTPRIGWQIDPFGHSAVQAYLLGAEVGFDSLFFGRIDYQDRAKRKSEKSLEVVWRGSKTFGSSAQIFAGAFPENYEPPSGFYFEVNDASPVVQDNADLFDYNVQERVNDFVAAAVSQANITRTNHIMWTMGTDFKYQYANSWFRNMDKLIHYVNMDGRVNALYSTPSIYTDSKYATKESWPIKTDDFFPYADRENAYWTGYFTSRPALKRYVRMMSGYYLAARQLEYFKGRSSSGPNTDTLADALAIAQHHDAVSGTSQQHVANDYEKRLSMGYMECPLLNVSYCPPSEVDLSPGKSLVIVIYNPLGWKREDVVRIPVVSEAVTVQDSSGREVESQLLPLSHASVDIRNYHVKAYLGKSPGDAPKYWLAFSASVPPLGYSSYLVSHTKTEGVSSTLSTVYTSQGSDNGTVEVGKGNLKLIYSLEEGKLTHFINGRSLVKEAIEQSYSFYLGHDGSDEDPQASGAYIFRPNGTFPINSEEVSLTVLQGPVLDEVHQRINPWIRQITRVYKGKEHAEVEFAVGPIPVDDGRGKEIATLISTTMKTNKTFYTDSNGRDFIKRVRDYRTDWDLQVKQPVAGNYYPINLGIYMEDSTKELSIMVDRSLGGSSILDGQIELMLHRRLLHDDGKGVGEPLNETVCVLDKCTGLIVQGSYYLRVDPLGEGAKWRRTFGQEIYSPFLLAFTEQDGDDWTSSHFSTFSALEPFYSLPDNIALITLQELDDGKVLLRLAHLYEVGEDKDLSVLANVELEKLFPAKKIRKVIETNLSANQERAAMEKKRLVWKVEGKLKYDLNQEDIRILSDFQSNVQQCVYNAQFKVFERLEYSYDVCESILLWEQVTYLGLFLSTVMFFQIRHLLRPPILQYRNMTTVLTREYLDARPDGWLDYAAKRIAQFGTTLSHPSVLNRSVSLIVEPGIGRFLFSEPGISGEITGSGAQGVSTYRGADKCYNRSLCEEHLNLILPSKPPFHPRQFRTCAVVGNSGDLLNTTFGEEIDSHDAVIRDNEAPVNEKYAKYVGRKRDFRLVVRGAARNMVSILNGSDNEVLIIKSVTHKDFNAMIKNIPNPVYLFQGIVLRRGAKGTGMKSVELALSMCDIVDIYGFTVDPGYTEWTRYFSTPRKGHNPLQGRAYYQLLECLGVIRIHSPMRAKRNQDWSDVPTREMIRRAQAAALRLKSSQAGQAGGLGPFGSCKVWGDAGPNNNGPTSGSPDMSETRKNSNYNKWEVLPFESLRKEAQEHYNQMEGVSLYKMDGNKLDDLVCVKHS</sequence>
<evidence type="ECO:0000256" key="15">
    <source>
        <dbReference type="ARBA" id="ARBA00022989"/>
    </source>
</evidence>
<evidence type="ECO:0000256" key="8">
    <source>
        <dbReference type="ARBA" id="ARBA00022676"/>
    </source>
</evidence>
<dbReference type="Pfam" id="PF00777">
    <property type="entry name" value="Glyco_transf_29"/>
    <property type="match status" value="1"/>
</dbReference>
<dbReference type="Gene3D" id="3.20.110.10">
    <property type="entry name" value="Glycoside hydrolase 38, N terminal domain"/>
    <property type="match status" value="1"/>
</dbReference>
<dbReference type="CDD" id="cd19952">
    <property type="entry name" value="GT29"/>
    <property type="match status" value="1"/>
</dbReference>
<dbReference type="PANTHER" id="PTHR11607:SF3">
    <property type="entry name" value="LYSOSOMAL ALPHA-MANNOSIDASE"/>
    <property type="match status" value="1"/>
</dbReference>
<evidence type="ECO:0000256" key="12">
    <source>
        <dbReference type="ARBA" id="ARBA00022801"/>
    </source>
</evidence>
<dbReference type="SUPFAM" id="SSF74650">
    <property type="entry name" value="Galactose mutarotase-like"/>
    <property type="match status" value="1"/>
</dbReference>
<dbReference type="InterPro" id="IPR038578">
    <property type="entry name" value="GT29-like_sf"/>
</dbReference>
<dbReference type="InterPro" id="IPR001675">
    <property type="entry name" value="Glyco_trans_29"/>
</dbReference>
<keyword evidence="17" id="KW-0472">Membrane</keyword>
<comment type="subcellular location">
    <subcellularLocation>
        <location evidence="4">Golgi apparatus membrane</location>
        <topology evidence="4">Single-pass type II membrane protein</topology>
    </subcellularLocation>
</comment>
<dbReference type="Pfam" id="PF21260">
    <property type="entry name" value="Laman-like_dom"/>
    <property type="match status" value="1"/>
</dbReference>
<evidence type="ECO:0000256" key="9">
    <source>
        <dbReference type="ARBA" id="ARBA00022679"/>
    </source>
</evidence>
<evidence type="ECO:0000256" key="3">
    <source>
        <dbReference type="ARBA" id="ARBA00004097"/>
    </source>
</evidence>
<evidence type="ECO:0000256" key="16">
    <source>
        <dbReference type="ARBA" id="ARBA00023034"/>
    </source>
</evidence>
<keyword evidence="16" id="KW-0333">Golgi apparatus</keyword>
<dbReference type="SUPFAM" id="SSF88688">
    <property type="entry name" value="Families 57/38 glycoside transferase middle domain"/>
    <property type="match status" value="1"/>
</dbReference>
<evidence type="ECO:0000256" key="20">
    <source>
        <dbReference type="ARBA" id="ARBA00023295"/>
    </source>
</evidence>
<keyword evidence="20" id="KW-0326">Glycosidase</keyword>
<accession>A0A7J7MYY9</accession>
<evidence type="ECO:0000256" key="17">
    <source>
        <dbReference type="ARBA" id="ARBA00023136"/>
    </source>
</evidence>
<dbReference type="FunFam" id="3.20.110.10:FF:000001">
    <property type="entry name" value="Alpha-mannosidase"/>
    <property type="match status" value="1"/>
</dbReference>
<keyword evidence="22" id="KW-0732">Signal</keyword>
<dbReference type="InterPro" id="IPR037094">
    <property type="entry name" value="Glyco_hydro_38_cen_sf"/>
</dbReference>
<dbReference type="InterPro" id="IPR013780">
    <property type="entry name" value="Glyco_hydro_b"/>
</dbReference>
<keyword evidence="18" id="KW-1015">Disulfide bond</keyword>
<dbReference type="Gene3D" id="2.70.98.30">
    <property type="entry name" value="Golgi alpha-mannosidase II, domain 4"/>
    <property type="match status" value="1"/>
</dbReference>
<dbReference type="FunFam" id="1.20.1270.50:FF:000002">
    <property type="entry name" value="Alpha-mannosidase"/>
    <property type="match status" value="1"/>
</dbReference>
<comment type="similarity">
    <text evidence="6">Belongs to the glycosyl hydrolase 38 family.</text>
</comment>
<evidence type="ECO:0000256" key="21">
    <source>
        <dbReference type="SAM" id="MobiDB-lite"/>
    </source>
</evidence>
<dbReference type="InterPro" id="IPR028995">
    <property type="entry name" value="Glyco_hydro_57/38_cen_sf"/>
</dbReference>
<keyword evidence="9" id="KW-0808">Transferase</keyword>
<dbReference type="GO" id="GO:0000139">
    <property type="term" value="C:Golgi membrane"/>
    <property type="evidence" value="ECO:0007669"/>
    <property type="project" value="UniProtKB-SubCell"/>
</dbReference>
<dbReference type="InterPro" id="IPR048534">
    <property type="entry name" value="Man2a1-like_dom"/>
</dbReference>
<comment type="cofactor">
    <cofactor evidence="2">
        <name>Zn(2+)</name>
        <dbReference type="ChEBI" id="CHEBI:29105"/>
    </cofactor>
</comment>
<dbReference type="FunFam" id="1.20.1270.50:FF:000003">
    <property type="entry name" value="Alpha-mannosidase"/>
    <property type="match status" value="1"/>
</dbReference>
<dbReference type="InterPro" id="IPR015341">
    <property type="entry name" value="Glyco_hydro_38_cen"/>
</dbReference>
<feature type="chain" id="PRO_5029840744" description="alpha-mannosidase" evidence="22">
    <location>
        <begin position="24"/>
        <end position="1434"/>
    </location>
</feature>
<dbReference type="EMBL" id="JACGCM010001173">
    <property type="protein sequence ID" value="KAF6160103.1"/>
    <property type="molecule type" value="Genomic_DNA"/>
</dbReference>
<dbReference type="Pfam" id="PF09261">
    <property type="entry name" value="Alpha-mann_mid"/>
    <property type="match status" value="1"/>
</dbReference>
<keyword evidence="25" id="KW-1185">Reference proteome</keyword>
<evidence type="ECO:0000313" key="25">
    <source>
        <dbReference type="Proteomes" id="UP000541444"/>
    </source>
</evidence>
<comment type="caution">
    <text evidence="24">The sequence shown here is derived from an EMBL/GenBank/DDBJ whole genome shotgun (WGS) entry which is preliminary data.</text>
</comment>
<evidence type="ECO:0000256" key="18">
    <source>
        <dbReference type="ARBA" id="ARBA00023157"/>
    </source>
</evidence>
<evidence type="ECO:0000259" key="23">
    <source>
        <dbReference type="SMART" id="SM00872"/>
    </source>
</evidence>
<dbReference type="Proteomes" id="UP000541444">
    <property type="component" value="Unassembled WGS sequence"/>
</dbReference>
<dbReference type="OrthoDB" id="2016903at2759"/>
<proteinExistence type="inferred from homology"/>
<dbReference type="FunFam" id="2.70.98.30:FF:000004">
    <property type="entry name" value="Alpha-mannosidase"/>
    <property type="match status" value="1"/>
</dbReference>
<keyword evidence="14" id="KW-0735">Signal-anchor</keyword>
<evidence type="ECO:0000256" key="11">
    <source>
        <dbReference type="ARBA" id="ARBA00022723"/>
    </source>
</evidence>
<evidence type="ECO:0000313" key="24">
    <source>
        <dbReference type="EMBL" id="KAF6160103.1"/>
    </source>
</evidence>
<name>A0A7J7MYY9_9MAGN</name>
<evidence type="ECO:0000256" key="14">
    <source>
        <dbReference type="ARBA" id="ARBA00022968"/>
    </source>
</evidence>
<comment type="function">
    <text evidence="3">Transfers sialic acid from the donor of substrate CMP-sialic acid to galactose containing acceptor substrates. Has alpha-2,6-sialyltransferase activity toward oligosaccharides that have the Gal-beta-1,4-GlcNAc sequence at the non-reducing end of their carbohydrate groups, but it has weak or no activities toward glycoproteins and glycolipids.</text>
</comment>
<dbReference type="InterPro" id="IPR011330">
    <property type="entry name" value="Glyco_hydro/deAcase_b/a-brl"/>
</dbReference>
<keyword evidence="8" id="KW-0328">Glycosyltransferase</keyword>
<keyword evidence="19" id="KW-0325">Glycoprotein</keyword>
<dbReference type="GO" id="GO:0006013">
    <property type="term" value="P:mannose metabolic process"/>
    <property type="evidence" value="ECO:0007669"/>
    <property type="project" value="InterPro"/>
</dbReference>
<dbReference type="InterPro" id="IPR027291">
    <property type="entry name" value="Glyco_hydro_38_N_sf"/>
</dbReference>
<dbReference type="Pfam" id="PF01074">
    <property type="entry name" value="Glyco_hydro_38N"/>
    <property type="match status" value="1"/>
</dbReference>
<dbReference type="Pfam" id="PF07748">
    <property type="entry name" value="Glyco_hydro_38C"/>
    <property type="match status" value="1"/>
</dbReference>
<dbReference type="SUPFAM" id="SSF88713">
    <property type="entry name" value="Glycoside hydrolase/deacetylase"/>
    <property type="match status" value="1"/>
</dbReference>
<dbReference type="GO" id="GO:0030246">
    <property type="term" value="F:carbohydrate binding"/>
    <property type="evidence" value="ECO:0007669"/>
    <property type="project" value="InterPro"/>
</dbReference>
<evidence type="ECO:0000256" key="7">
    <source>
        <dbReference type="ARBA" id="ARBA00012752"/>
    </source>
</evidence>
<comment type="similarity">
    <text evidence="5">Belongs to the glycosyltransferase 29 family.</text>
</comment>
<evidence type="ECO:0000256" key="22">
    <source>
        <dbReference type="SAM" id="SignalP"/>
    </source>
</evidence>
<feature type="region of interest" description="Disordered" evidence="21">
    <location>
        <begin position="1366"/>
        <end position="1388"/>
    </location>
</feature>
<evidence type="ECO:0000256" key="5">
    <source>
        <dbReference type="ARBA" id="ARBA00006003"/>
    </source>
</evidence>
<keyword evidence="13" id="KW-0862">Zinc</keyword>
<dbReference type="Gene3D" id="3.90.1480.20">
    <property type="entry name" value="Glycosyl transferase family 29"/>
    <property type="match status" value="1"/>
</dbReference>
<dbReference type="PANTHER" id="PTHR11607">
    <property type="entry name" value="ALPHA-MANNOSIDASE"/>
    <property type="match status" value="1"/>
</dbReference>
<keyword evidence="11" id="KW-0479">Metal-binding</keyword>
<reference evidence="24 25" key="1">
    <citation type="journal article" date="2020" name="IScience">
        <title>Genome Sequencing of the Endangered Kingdonia uniflora (Circaeasteraceae, Ranunculales) Reveals Potential Mechanisms of Evolutionary Specialization.</title>
        <authorList>
            <person name="Sun Y."/>
            <person name="Deng T."/>
            <person name="Zhang A."/>
            <person name="Moore M.J."/>
            <person name="Landis J.B."/>
            <person name="Lin N."/>
            <person name="Zhang H."/>
            <person name="Zhang X."/>
            <person name="Huang J."/>
            <person name="Zhang X."/>
            <person name="Sun H."/>
            <person name="Wang H."/>
        </authorList>
    </citation>
    <scope>NUCLEOTIDE SEQUENCE [LARGE SCALE GENOMIC DNA]</scope>
    <source>
        <strain evidence="24">TB1705</strain>
        <tissue evidence="24">Leaf</tissue>
    </source>
</reference>
<feature type="signal peptide" evidence="22">
    <location>
        <begin position="1"/>
        <end position="23"/>
    </location>
</feature>
<dbReference type="CDD" id="cd10810">
    <property type="entry name" value="GH38N_AMII_LAM_like"/>
    <property type="match status" value="1"/>
</dbReference>
<evidence type="ECO:0000256" key="4">
    <source>
        <dbReference type="ARBA" id="ARBA00004323"/>
    </source>
</evidence>
<dbReference type="FunFam" id="2.60.40.1180:FF:000015">
    <property type="entry name" value="Alpha-mannosidase"/>
    <property type="match status" value="1"/>
</dbReference>
<dbReference type="GO" id="GO:0004559">
    <property type="term" value="F:alpha-mannosidase activity"/>
    <property type="evidence" value="ECO:0007669"/>
    <property type="project" value="UniProtKB-EC"/>
</dbReference>
<dbReference type="FunFam" id="2.60.40.1360:FF:000001">
    <property type="entry name" value="Alpha-mannosidase"/>
    <property type="match status" value="1"/>
</dbReference>
<dbReference type="InterPro" id="IPR011013">
    <property type="entry name" value="Gal_mutarotase_sf_dom"/>
</dbReference>
<dbReference type="InterPro" id="IPR050843">
    <property type="entry name" value="Glycosyl_Hydrlase_38"/>
</dbReference>
<evidence type="ECO:0000256" key="6">
    <source>
        <dbReference type="ARBA" id="ARBA00009792"/>
    </source>
</evidence>
<evidence type="ECO:0000256" key="10">
    <source>
        <dbReference type="ARBA" id="ARBA00022692"/>
    </source>
</evidence>
<evidence type="ECO:0000256" key="1">
    <source>
        <dbReference type="ARBA" id="ARBA00000365"/>
    </source>
</evidence>
<evidence type="ECO:0000256" key="19">
    <source>
        <dbReference type="ARBA" id="ARBA00023180"/>
    </source>
</evidence>
<dbReference type="Gene3D" id="2.60.40.1180">
    <property type="entry name" value="Golgi alpha-mannosidase II"/>
    <property type="match status" value="1"/>
</dbReference>
<keyword evidence="12" id="KW-0378">Hydrolase</keyword>
<feature type="compositionally biased region" description="Polar residues" evidence="21">
    <location>
        <begin position="1369"/>
        <end position="1388"/>
    </location>
</feature>
<dbReference type="SMART" id="SM00872">
    <property type="entry name" value="Alpha-mann_mid"/>
    <property type="match status" value="1"/>
</dbReference>
<evidence type="ECO:0000256" key="13">
    <source>
        <dbReference type="ARBA" id="ARBA00022833"/>
    </source>
</evidence>
<dbReference type="EC" id="3.2.1.24" evidence="7"/>
<dbReference type="Gene3D" id="1.20.1270.50">
    <property type="entry name" value="Glycoside hydrolase family 38, central domain"/>
    <property type="match status" value="2"/>
</dbReference>
<dbReference type="GO" id="GO:0008373">
    <property type="term" value="F:sialyltransferase activity"/>
    <property type="evidence" value="ECO:0007669"/>
    <property type="project" value="InterPro"/>
</dbReference>
<feature type="domain" description="Glycoside hydrolase family 38 central" evidence="23">
    <location>
        <begin position="371"/>
        <end position="445"/>
    </location>
</feature>
<protein>
    <recommendedName>
        <fullName evidence="7">alpha-mannosidase</fullName>
        <ecNumber evidence="7">3.2.1.24</ecNumber>
    </recommendedName>
</protein>
<comment type="catalytic activity">
    <reaction evidence="1">
        <text>Hydrolysis of terminal, non-reducing alpha-D-mannose residues in alpha-D-mannosides.</text>
        <dbReference type="EC" id="3.2.1.24"/>
    </reaction>
</comment>
<evidence type="ECO:0000256" key="2">
    <source>
        <dbReference type="ARBA" id="ARBA00001947"/>
    </source>
</evidence>
<keyword evidence="15" id="KW-1133">Transmembrane helix</keyword>
<dbReference type="GO" id="GO:0046872">
    <property type="term" value="F:metal ion binding"/>
    <property type="evidence" value="ECO:0007669"/>
    <property type="project" value="UniProtKB-KW"/>
</dbReference>